<dbReference type="Gene3D" id="3.90.190.10">
    <property type="entry name" value="Protein tyrosine phosphatase superfamily"/>
    <property type="match status" value="1"/>
</dbReference>
<dbReference type="CDD" id="cd14503">
    <property type="entry name" value="PTP-bact"/>
    <property type="match status" value="1"/>
</dbReference>
<accession>A0ABW4B4W0</accession>
<comment type="caution">
    <text evidence="2">The sequence shown here is derived from an EMBL/GenBank/DDBJ whole genome shotgun (WGS) entry which is preliminary data.</text>
</comment>
<reference evidence="3" key="1">
    <citation type="journal article" date="2019" name="Int. J. Syst. Evol. Microbiol.">
        <title>The Global Catalogue of Microorganisms (GCM) 10K type strain sequencing project: providing services to taxonomists for standard genome sequencing and annotation.</title>
        <authorList>
            <consortium name="The Broad Institute Genomics Platform"/>
            <consortium name="The Broad Institute Genome Sequencing Center for Infectious Disease"/>
            <person name="Wu L."/>
            <person name="Ma J."/>
        </authorList>
    </citation>
    <scope>NUCLEOTIDE SEQUENCE [LARGE SCALE GENOMIC DNA]</scope>
    <source>
        <strain evidence="3">JCM 30774</strain>
    </source>
</reference>
<name>A0ABW4B4W0_9GAMM</name>
<proteinExistence type="predicted"/>
<organism evidence="2 3">
    <name type="scientific">Rhodanobacter aciditrophus</name>
    <dbReference type="NCBI Taxonomy" id="1623218"/>
    <lineage>
        <taxon>Bacteria</taxon>
        <taxon>Pseudomonadati</taxon>
        <taxon>Pseudomonadota</taxon>
        <taxon>Gammaproteobacteria</taxon>
        <taxon>Lysobacterales</taxon>
        <taxon>Rhodanobacteraceae</taxon>
        <taxon>Rhodanobacter</taxon>
    </lineage>
</organism>
<keyword evidence="3" id="KW-1185">Reference proteome</keyword>
<evidence type="ECO:0000313" key="3">
    <source>
        <dbReference type="Proteomes" id="UP001597059"/>
    </source>
</evidence>
<feature type="domain" description="Beta-lactamase hydrolase-like protein phosphatase-like" evidence="1">
    <location>
        <begin position="5"/>
        <end position="107"/>
    </location>
</feature>
<dbReference type="Pfam" id="PF04273">
    <property type="entry name" value="BLH_phosphatase"/>
    <property type="match status" value="1"/>
</dbReference>
<dbReference type="InterPro" id="IPR005939">
    <property type="entry name" value="BLH_phosphatase-like"/>
</dbReference>
<keyword evidence="2" id="KW-0808">Transferase</keyword>
<gene>
    <name evidence="2" type="ORF">ACFQ45_16485</name>
</gene>
<dbReference type="GO" id="GO:0016740">
    <property type="term" value="F:transferase activity"/>
    <property type="evidence" value="ECO:0007669"/>
    <property type="project" value="UniProtKB-KW"/>
</dbReference>
<evidence type="ECO:0000259" key="1">
    <source>
        <dbReference type="Pfam" id="PF04273"/>
    </source>
</evidence>
<sequence>MTITALTESYSVSPQITLQDIDMLKSQGVEVVINNRPDGETEDQPTSAQMKEAVEAAGLEYVFNPVDLKALSEKEVQAQAAQIDSGKQVFSYCRTGTRSSVLWVLANQGHLASFDELVDQVQAKGFDLGRCMPAMAPLKR</sequence>
<dbReference type="Proteomes" id="UP001597059">
    <property type="component" value="Unassembled WGS sequence"/>
</dbReference>
<dbReference type="InterPro" id="IPR029021">
    <property type="entry name" value="Prot-tyrosine_phosphatase-like"/>
</dbReference>
<dbReference type="EMBL" id="JBHTMN010000018">
    <property type="protein sequence ID" value="MFD1384966.1"/>
    <property type="molecule type" value="Genomic_DNA"/>
</dbReference>
<dbReference type="NCBIfam" id="TIGR01244">
    <property type="entry name" value="TIGR01244 family sulfur transferase"/>
    <property type="match status" value="1"/>
</dbReference>
<evidence type="ECO:0000313" key="2">
    <source>
        <dbReference type="EMBL" id="MFD1384966.1"/>
    </source>
</evidence>
<dbReference type="RefSeq" id="WP_377369686.1">
    <property type="nucleotide sequence ID" value="NZ_JBHTMN010000018.1"/>
</dbReference>
<protein>
    <submittedName>
        <fullName evidence="2">TIGR01244 family sulfur transferase</fullName>
    </submittedName>
</protein>